<dbReference type="EMBL" id="JJRY01000006">
    <property type="protein sequence ID" value="KEF38693.1"/>
    <property type="molecule type" value="Genomic_DNA"/>
</dbReference>
<name>A0A072NP73_SCHAZ</name>
<keyword evidence="1" id="KW-0805">Transcription regulation</keyword>
<dbReference type="GO" id="GO:0003700">
    <property type="term" value="F:DNA-binding transcription factor activity"/>
    <property type="evidence" value="ECO:0007669"/>
    <property type="project" value="InterPro"/>
</dbReference>
<sequence>MSKLFDSYGFLTGKIVQLFEEDFVNQLKQFELDARQYGVLVKVYERADMSQIQIAEELKIDRTTMAERAEQLESLNYITRVKNPQDRRTYCLNITNQGKGLLEKCWALLQQSENKILSPLSDDEKENFKNHLFKIYKTWRGNSNE</sequence>
<dbReference type="AlphaFoldDB" id="A0A072NP73"/>
<evidence type="ECO:0000256" key="2">
    <source>
        <dbReference type="ARBA" id="ARBA00023125"/>
    </source>
</evidence>
<keyword evidence="2" id="KW-0238">DNA-binding</keyword>
<dbReference type="Proteomes" id="UP000027936">
    <property type="component" value="Unassembled WGS sequence"/>
</dbReference>
<gene>
    <name evidence="5" type="ORF">M670_01904</name>
</gene>
<dbReference type="OrthoDB" id="1858911at2"/>
<evidence type="ECO:0000313" key="5">
    <source>
        <dbReference type="EMBL" id="KEF38693.1"/>
    </source>
</evidence>
<evidence type="ECO:0000256" key="3">
    <source>
        <dbReference type="ARBA" id="ARBA00023163"/>
    </source>
</evidence>
<dbReference type="PATRIC" id="fig|1348973.3.peg.1854"/>
<keyword evidence="3" id="KW-0804">Transcription</keyword>
<organism evidence="5 6">
    <name type="scientific">Schinkia azotoformans MEV2011</name>
    <dbReference type="NCBI Taxonomy" id="1348973"/>
    <lineage>
        <taxon>Bacteria</taxon>
        <taxon>Bacillati</taxon>
        <taxon>Bacillota</taxon>
        <taxon>Bacilli</taxon>
        <taxon>Bacillales</taxon>
        <taxon>Bacillaceae</taxon>
        <taxon>Calidifontibacillus/Schinkia group</taxon>
        <taxon>Schinkia</taxon>
    </lineage>
</organism>
<dbReference type="PANTHER" id="PTHR42756">
    <property type="entry name" value="TRANSCRIPTIONAL REGULATOR, MARR"/>
    <property type="match status" value="1"/>
</dbReference>
<evidence type="ECO:0000313" key="6">
    <source>
        <dbReference type="Proteomes" id="UP000027936"/>
    </source>
</evidence>
<dbReference type="InterPro" id="IPR000835">
    <property type="entry name" value="HTH_MarR-typ"/>
</dbReference>
<accession>A0A072NP73</accession>
<protein>
    <submittedName>
        <fullName evidence="5">Transcriptional regulator</fullName>
    </submittedName>
</protein>
<reference evidence="5 6" key="1">
    <citation type="submission" date="2014-04" db="EMBL/GenBank/DDBJ databases">
        <title>Draft genome sequence of Bacillus azotoformans MEV2011, a (co-) denitrifying strain unable to grow in the presence of oxygen.</title>
        <authorList>
            <person name="Nielsen M."/>
            <person name="Schreiber L."/>
            <person name="Finster K."/>
            <person name="Schramm A."/>
        </authorList>
    </citation>
    <scope>NUCLEOTIDE SEQUENCE [LARGE SCALE GENOMIC DNA]</scope>
    <source>
        <strain evidence="5 6">MEV2011</strain>
    </source>
</reference>
<dbReference type="RefSeq" id="WP_035195202.1">
    <property type="nucleotide sequence ID" value="NZ_JJRY01000006.1"/>
</dbReference>
<dbReference type="Gene3D" id="1.10.10.10">
    <property type="entry name" value="Winged helix-like DNA-binding domain superfamily/Winged helix DNA-binding domain"/>
    <property type="match status" value="1"/>
</dbReference>
<dbReference type="InterPro" id="IPR036388">
    <property type="entry name" value="WH-like_DNA-bd_sf"/>
</dbReference>
<dbReference type="PRINTS" id="PR00598">
    <property type="entry name" value="HTHMARR"/>
</dbReference>
<evidence type="ECO:0000256" key="1">
    <source>
        <dbReference type="ARBA" id="ARBA00023015"/>
    </source>
</evidence>
<dbReference type="Pfam" id="PF01047">
    <property type="entry name" value="MarR"/>
    <property type="match status" value="1"/>
</dbReference>
<feature type="domain" description="HTH marR-type" evidence="4">
    <location>
        <begin position="1"/>
        <end position="137"/>
    </location>
</feature>
<evidence type="ECO:0000259" key="4">
    <source>
        <dbReference type="PROSITE" id="PS50995"/>
    </source>
</evidence>
<dbReference type="GO" id="GO:0003677">
    <property type="term" value="F:DNA binding"/>
    <property type="evidence" value="ECO:0007669"/>
    <property type="project" value="UniProtKB-KW"/>
</dbReference>
<dbReference type="PROSITE" id="PS50995">
    <property type="entry name" value="HTH_MARR_2"/>
    <property type="match status" value="1"/>
</dbReference>
<comment type="caution">
    <text evidence="5">The sequence shown here is derived from an EMBL/GenBank/DDBJ whole genome shotgun (WGS) entry which is preliminary data.</text>
</comment>
<proteinExistence type="predicted"/>
<dbReference type="PANTHER" id="PTHR42756:SF1">
    <property type="entry name" value="TRANSCRIPTIONAL REPRESSOR OF EMRAB OPERON"/>
    <property type="match status" value="1"/>
</dbReference>
<dbReference type="InterPro" id="IPR036390">
    <property type="entry name" value="WH_DNA-bd_sf"/>
</dbReference>
<dbReference type="SUPFAM" id="SSF46785">
    <property type="entry name" value="Winged helix' DNA-binding domain"/>
    <property type="match status" value="1"/>
</dbReference>
<dbReference type="SMART" id="SM00347">
    <property type="entry name" value="HTH_MARR"/>
    <property type="match status" value="1"/>
</dbReference>